<dbReference type="AlphaFoldDB" id="A0A8T2SSQ5"/>
<dbReference type="Proteomes" id="UP000825935">
    <property type="component" value="Chromosome 17"/>
</dbReference>
<evidence type="ECO:0000256" key="1">
    <source>
        <dbReference type="ARBA" id="ARBA00022801"/>
    </source>
</evidence>
<dbReference type="PROSITE" id="PS00659">
    <property type="entry name" value="GLYCOSYL_HYDROL_F5"/>
    <property type="match status" value="1"/>
</dbReference>
<dbReference type="GO" id="GO:0004553">
    <property type="term" value="F:hydrolase activity, hydrolyzing O-glycosyl compounds"/>
    <property type="evidence" value="ECO:0007669"/>
    <property type="project" value="InterPro"/>
</dbReference>
<keyword evidence="4" id="KW-1185">Reference proteome</keyword>
<reference evidence="3" key="1">
    <citation type="submission" date="2021-08" db="EMBL/GenBank/DDBJ databases">
        <title>WGS assembly of Ceratopteris richardii.</title>
        <authorList>
            <person name="Marchant D.B."/>
            <person name="Chen G."/>
            <person name="Jenkins J."/>
            <person name="Shu S."/>
            <person name="Leebens-Mack J."/>
            <person name="Grimwood J."/>
            <person name="Schmutz J."/>
            <person name="Soltis P."/>
            <person name="Soltis D."/>
            <person name="Chen Z.-H."/>
        </authorList>
    </citation>
    <scope>NUCLEOTIDE SEQUENCE</scope>
    <source>
        <strain evidence="3">Whitten #5841</strain>
        <tissue evidence="3">Leaf</tissue>
    </source>
</reference>
<sequence>MLGLTMELAVEVVRMLAEPYYALHALSFLSYFIARHAATMASSAIFLQHLIYREIQSVLCLAVVLCLKFRKSQSIEALLADGLLYTKGVFVLLAMLLDRRLAAWYLLWFAVLFLLFQQPPYKGIGNVVCMTPLQLENHLSEGTASRCWLIEFRAVWSPPCTKASRIFVNLSTRYSSEDLYFGSVDIGRFPKAAELYGISLGVNQGELPTYILFEGGNEVSRLPISNDDGTKRGIGVLTEMSIAQHFELDRRLIFDLESKQTKK</sequence>
<comment type="caution">
    <text evidence="3">The sequence shown here is derived from an EMBL/GenBank/DDBJ whole genome shotgun (WGS) entry which is preliminary data.</text>
</comment>
<dbReference type="SUPFAM" id="SSF52833">
    <property type="entry name" value="Thioredoxin-like"/>
    <property type="match status" value="1"/>
</dbReference>
<dbReference type="OMA" id="VIMIRTR"/>
<keyword evidence="2" id="KW-0326">Glycosidase</keyword>
<proteinExistence type="predicted"/>
<dbReference type="InterPro" id="IPR018087">
    <property type="entry name" value="Glyco_hydro_5_CS"/>
</dbReference>
<evidence type="ECO:0000313" key="4">
    <source>
        <dbReference type="Proteomes" id="UP000825935"/>
    </source>
</evidence>
<organism evidence="3 4">
    <name type="scientific">Ceratopteris richardii</name>
    <name type="common">Triangle waterfern</name>
    <dbReference type="NCBI Taxonomy" id="49495"/>
    <lineage>
        <taxon>Eukaryota</taxon>
        <taxon>Viridiplantae</taxon>
        <taxon>Streptophyta</taxon>
        <taxon>Embryophyta</taxon>
        <taxon>Tracheophyta</taxon>
        <taxon>Polypodiopsida</taxon>
        <taxon>Polypodiidae</taxon>
        <taxon>Polypodiales</taxon>
        <taxon>Pteridineae</taxon>
        <taxon>Pteridaceae</taxon>
        <taxon>Parkerioideae</taxon>
        <taxon>Ceratopteris</taxon>
    </lineage>
</organism>
<keyword evidence="1" id="KW-0378">Hydrolase</keyword>
<evidence type="ECO:0008006" key="5">
    <source>
        <dbReference type="Google" id="ProtNLM"/>
    </source>
</evidence>
<dbReference type="Gene3D" id="3.40.30.10">
    <property type="entry name" value="Glutaredoxin"/>
    <property type="match status" value="1"/>
</dbReference>
<protein>
    <recommendedName>
        <fullName evidence="5">Thioredoxin domain-containing protein</fullName>
    </recommendedName>
</protein>
<dbReference type="EMBL" id="CM035422">
    <property type="protein sequence ID" value="KAH7372551.1"/>
    <property type="molecule type" value="Genomic_DNA"/>
</dbReference>
<accession>A0A8T2SSQ5</accession>
<dbReference type="GO" id="GO:0005975">
    <property type="term" value="P:carbohydrate metabolic process"/>
    <property type="evidence" value="ECO:0007669"/>
    <property type="project" value="InterPro"/>
</dbReference>
<name>A0A8T2SSQ5_CERRI</name>
<dbReference type="InterPro" id="IPR036249">
    <property type="entry name" value="Thioredoxin-like_sf"/>
</dbReference>
<evidence type="ECO:0000313" key="3">
    <source>
        <dbReference type="EMBL" id="KAH7372551.1"/>
    </source>
</evidence>
<dbReference type="OrthoDB" id="20229at2759"/>
<gene>
    <name evidence="3" type="ORF">KP509_17G009200</name>
</gene>
<evidence type="ECO:0000256" key="2">
    <source>
        <dbReference type="ARBA" id="ARBA00023295"/>
    </source>
</evidence>